<evidence type="ECO:0000256" key="6">
    <source>
        <dbReference type="SAM" id="Coils"/>
    </source>
</evidence>
<name>A0A2K6EGC6_PROCO</name>
<evidence type="ECO:0000256" key="1">
    <source>
        <dbReference type="ARBA" id="ARBA00008287"/>
    </source>
</evidence>
<evidence type="ECO:0000256" key="7">
    <source>
        <dbReference type="SAM" id="MobiDB-lite"/>
    </source>
</evidence>
<reference evidence="9" key="2">
    <citation type="submission" date="2025-09" db="UniProtKB">
        <authorList>
            <consortium name="Ensembl"/>
        </authorList>
    </citation>
    <scope>IDENTIFICATION</scope>
</reference>
<sequence length="216" mass="25284">MSLKPDDPCGGFQQAKVVAFINEKMAEHVKGPEFYFENILLSWEEVEDKLKAILEDKEMPRQAKEACTWGCLALGMRFAYRQGQLQGRRVQWLNDCARLHRSAAQALASDLRELTAHREMERKEAAFKLHMVQNNLAQAQRERDLYDSNLWSAVGYQGIDPQQLQRDRREPDPHHQRRPPVFHSPGDWECPWCKAVNFAQREVCFFCRRAIWLQSL</sequence>
<keyword evidence="4" id="KW-0862">Zinc</keyword>
<evidence type="ECO:0000256" key="3">
    <source>
        <dbReference type="ARBA" id="ARBA00022771"/>
    </source>
</evidence>
<dbReference type="InterPro" id="IPR036443">
    <property type="entry name" value="Znf_RanBP2_sf"/>
</dbReference>
<keyword evidence="2" id="KW-0479">Metal-binding</keyword>
<dbReference type="InterPro" id="IPR028193">
    <property type="entry name" value="TEX13A-D_N"/>
</dbReference>
<dbReference type="Gene3D" id="4.10.1060.10">
    <property type="entry name" value="Zinc finger, RanBP2-type"/>
    <property type="match status" value="1"/>
</dbReference>
<feature type="domain" description="RanBP2-type" evidence="8">
    <location>
        <begin position="184"/>
        <end position="207"/>
    </location>
</feature>
<dbReference type="InterPro" id="IPR049534">
    <property type="entry name" value="TEX13A/C/D_Znf"/>
</dbReference>
<evidence type="ECO:0000256" key="5">
    <source>
        <dbReference type="PROSITE-ProRule" id="PRU00322"/>
    </source>
</evidence>
<feature type="compositionally biased region" description="Basic and acidic residues" evidence="7">
    <location>
        <begin position="165"/>
        <end position="174"/>
    </location>
</feature>
<protein>
    <recommendedName>
        <fullName evidence="8">RanBP2-type domain-containing protein</fullName>
    </recommendedName>
</protein>
<evidence type="ECO:0000313" key="10">
    <source>
        <dbReference type="Proteomes" id="UP000233160"/>
    </source>
</evidence>
<dbReference type="PANTHER" id="PTHR23111:SF64">
    <property type="entry name" value="TESTIS-EXPRESSED PROTEIN 13A"/>
    <property type="match status" value="1"/>
</dbReference>
<feature type="region of interest" description="Disordered" evidence="7">
    <location>
        <begin position="161"/>
        <end position="181"/>
    </location>
</feature>
<keyword evidence="3 5" id="KW-0863">Zinc-finger</keyword>
<evidence type="ECO:0000256" key="4">
    <source>
        <dbReference type="ARBA" id="ARBA00022833"/>
    </source>
</evidence>
<dbReference type="OMA" id="VLMFINE"/>
<dbReference type="Pfam" id="PF15186">
    <property type="entry name" value="TEX13"/>
    <property type="match status" value="1"/>
</dbReference>
<dbReference type="STRING" id="379532.ENSPCOP00000000786"/>
<dbReference type="Pfam" id="PF20864">
    <property type="entry name" value="Zn_ribbon_TEX13"/>
    <property type="match status" value="1"/>
</dbReference>
<keyword evidence="6" id="KW-0175">Coiled coil</keyword>
<dbReference type="PROSITE" id="PS50199">
    <property type="entry name" value="ZF_RANBP2_2"/>
    <property type="match status" value="1"/>
</dbReference>
<dbReference type="GO" id="GO:0008270">
    <property type="term" value="F:zinc ion binding"/>
    <property type="evidence" value="ECO:0007669"/>
    <property type="project" value="UniProtKB-KW"/>
</dbReference>
<dbReference type="GO" id="GO:0003729">
    <property type="term" value="F:mRNA binding"/>
    <property type="evidence" value="ECO:0007669"/>
    <property type="project" value="TreeGrafter"/>
</dbReference>
<dbReference type="Ensembl" id="ENSPCOT00000002835.1">
    <property type="protein sequence ID" value="ENSPCOP00000000786.1"/>
    <property type="gene ID" value="ENSPCOG00000002575.1"/>
</dbReference>
<dbReference type="SUPFAM" id="SSF90209">
    <property type="entry name" value="Ran binding protein zinc finger-like"/>
    <property type="match status" value="1"/>
</dbReference>
<comment type="similarity">
    <text evidence="1">Belongs to the TEX13 family.</text>
</comment>
<dbReference type="InterPro" id="IPR001876">
    <property type="entry name" value="Znf_RanBP2"/>
</dbReference>
<evidence type="ECO:0000259" key="8">
    <source>
        <dbReference type="PROSITE" id="PS50199"/>
    </source>
</evidence>
<dbReference type="GeneTree" id="ENSGT00940000164308"/>
<proteinExistence type="inferred from homology"/>
<evidence type="ECO:0000256" key="2">
    <source>
        <dbReference type="ARBA" id="ARBA00022723"/>
    </source>
</evidence>
<accession>A0A2K6EGC6</accession>
<keyword evidence="10" id="KW-1185">Reference proteome</keyword>
<evidence type="ECO:0000313" key="9">
    <source>
        <dbReference type="Ensembl" id="ENSPCOP00000000786.1"/>
    </source>
</evidence>
<feature type="coiled-coil region" evidence="6">
    <location>
        <begin position="122"/>
        <end position="149"/>
    </location>
</feature>
<dbReference type="AlphaFoldDB" id="A0A2K6EGC6"/>
<dbReference type="PROSITE" id="PS01358">
    <property type="entry name" value="ZF_RANBP2_1"/>
    <property type="match status" value="1"/>
</dbReference>
<dbReference type="PANTHER" id="PTHR23111">
    <property type="entry name" value="ZINC FINGER PROTEIN"/>
    <property type="match status" value="1"/>
</dbReference>
<dbReference type="Proteomes" id="UP000233160">
    <property type="component" value="Unassembled WGS sequence"/>
</dbReference>
<reference evidence="9" key="1">
    <citation type="submission" date="2025-08" db="UniProtKB">
        <authorList>
            <consortium name="Ensembl"/>
        </authorList>
    </citation>
    <scope>IDENTIFICATION</scope>
</reference>
<organism evidence="9 10">
    <name type="scientific">Propithecus coquereli</name>
    <name type="common">Coquerel's sifaka</name>
    <name type="synonym">Propithecus verreauxi coquereli</name>
    <dbReference type="NCBI Taxonomy" id="379532"/>
    <lineage>
        <taxon>Eukaryota</taxon>
        <taxon>Metazoa</taxon>
        <taxon>Chordata</taxon>
        <taxon>Craniata</taxon>
        <taxon>Vertebrata</taxon>
        <taxon>Euteleostomi</taxon>
        <taxon>Mammalia</taxon>
        <taxon>Eutheria</taxon>
        <taxon>Euarchontoglires</taxon>
        <taxon>Primates</taxon>
        <taxon>Strepsirrhini</taxon>
        <taxon>Lemuriformes</taxon>
        <taxon>Indriidae</taxon>
        <taxon>Propithecus</taxon>
    </lineage>
</organism>